<organism evidence="1 2">
    <name type="scientific">Pseudomonas putida</name>
    <name type="common">Arthrobacter siderocapsulatus</name>
    <dbReference type="NCBI Taxonomy" id="303"/>
    <lineage>
        <taxon>Bacteria</taxon>
        <taxon>Pseudomonadati</taxon>
        <taxon>Pseudomonadota</taxon>
        <taxon>Gammaproteobacteria</taxon>
        <taxon>Pseudomonadales</taxon>
        <taxon>Pseudomonadaceae</taxon>
        <taxon>Pseudomonas</taxon>
    </lineage>
</organism>
<dbReference type="EMBL" id="MKZO01000011">
    <property type="protein sequence ID" value="OLS63742.1"/>
    <property type="molecule type" value="Genomic_DNA"/>
</dbReference>
<dbReference type="Proteomes" id="UP000186736">
    <property type="component" value="Unassembled WGS sequence"/>
</dbReference>
<evidence type="ECO:0000313" key="1">
    <source>
        <dbReference type="EMBL" id="OLS63742.1"/>
    </source>
</evidence>
<gene>
    <name evidence="1" type="ORF">PSEMO_13090</name>
</gene>
<sequence>MTASNIQQFDEITGQVLGLLYEKFPVPHSLMIREIAPNGLAMDDFLCAEVPNEVGKFFLASVEWLAGAGYLNVGDVAYNAGFLDVVLTAKGLEVLKATPASLQTGPSFGEKLADASKGGAKEILRGVVSEVLSLGARLGSAQLGLPS</sequence>
<accession>A0A1Q9R8W1</accession>
<reference evidence="1 2" key="1">
    <citation type="submission" date="2016-10" db="EMBL/GenBank/DDBJ databases">
        <title>Genome Sequence of Pseudomonas putida GM4FR.</title>
        <authorList>
            <person name="Poehlein A."/>
            <person name="Wemheuer F."/>
            <person name="Hollensteiner J."/>
            <person name="Wemheuer B."/>
        </authorList>
    </citation>
    <scope>NUCLEOTIDE SEQUENCE [LARGE SCALE GENOMIC DNA]</scope>
    <source>
        <strain evidence="1 2">GM4FR</strain>
    </source>
</reference>
<evidence type="ECO:0000313" key="2">
    <source>
        <dbReference type="Proteomes" id="UP000186736"/>
    </source>
</evidence>
<proteinExistence type="predicted"/>
<protein>
    <submittedName>
        <fullName evidence="1">Uncharacterized protein</fullName>
    </submittedName>
</protein>
<dbReference type="AlphaFoldDB" id="A0A1Q9R8W1"/>
<name>A0A1Q9R8W1_PSEPU</name>
<dbReference type="OrthoDB" id="7352393at2"/>
<dbReference type="RefSeq" id="WP_075802353.1">
    <property type="nucleotide sequence ID" value="NZ_MKZO01000011.1"/>
</dbReference>
<comment type="caution">
    <text evidence="1">The sequence shown here is derived from an EMBL/GenBank/DDBJ whole genome shotgun (WGS) entry which is preliminary data.</text>
</comment>